<evidence type="ECO:0000259" key="11">
    <source>
        <dbReference type="PROSITE" id="PS50109"/>
    </source>
</evidence>
<keyword evidence="5" id="KW-0547">Nucleotide-binding</keyword>
<dbReference type="InterPro" id="IPR005467">
    <property type="entry name" value="His_kinase_dom"/>
</dbReference>
<sequence>MRFILLVIWFSVVLFAKNILILNSYSIQLAWTKGELEGVLHVLKDNKDLKKYIEFMDTKIFRPTPMRMYNYYYYLKNKYKNIDFDIIITTDDNALNFVRKYKDFPLFKKAKVFFCGVNNLSLVQKLDKKIYTGVFEKKEPMENLKFAKKIKKDLKYVYIVSDASTSGTLVVKQYLDAFKGIKNIKFIVLNKKDLNTVLDKLKDYKKNSVMMLLTPSSYYLNDKHVNYIVASQMISKIYNDPMIVHTDIFVNIPKTNIVGGKVTDALSQGEEVGQKVLEYIKGTPVEKIPYTFEKANKMYLNVKNLEKFGINAYELGYKNAIYVNKPTTFWELYKEWIVSFSAVVAVILVFLVVLAFKNRELRNYNQKIKELNQSLEDRVKKAVEEISKKDQLLAHQTRLAAMGEMIGAIAHQWRQPLNTLAINIQLLPEYVEEHGCDEETLEKFVEKNMDTIFFMSSTIDDFRNFFRDDNKKTLFSIKNALEDTLKLINEQLKSKNINVKIKGDDFEIYGSKTQFQQVLLNLISNSKDAIEENKIEEGEILIEIDSKNKKVSITDNGGGIDEKIIYKIFEPYFTTKDLKGSGIGLYMSKTIIEKYFNGKLEATNVKNGAKFTISFN</sequence>
<feature type="transmembrane region" description="Helical" evidence="10">
    <location>
        <begin position="336"/>
        <end position="356"/>
    </location>
</feature>
<evidence type="ECO:0000256" key="1">
    <source>
        <dbReference type="ARBA" id="ARBA00000085"/>
    </source>
</evidence>
<evidence type="ECO:0000256" key="3">
    <source>
        <dbReference type="ARBA" id="ARBA00022553"/>
    </source>
</evidence>
<dbReference type="Gene3D" id="1.10.287.130">
    <property type="match status" value="1"/>
</dbReference>
<dbReference type="PRINTS" id="PR00344">
    <property type="entry name" value="BCTRLSENSOR"/>
</dbReference>
<keyword evidence="6 12" id="KW-0418">Kinase</keyword>
<evidence type="ECO:0000256" key="7">
    <source>
        <dbReference type="ARBA" id="ARBA00022840"/>
    </source>
</evidence>
<dbReference type="GO" id="GO:0000155">
    <property type="term" value="F:phosphorelay sensor kinase activity"/>
    <property type="evidence" value="ECO:0007669"/>
    <property type="project" value="InterPro"/>
</dbReference>
<dbReference type="eggNOG" id="COG4191">
    <property type="taxonomic scope" value="Bacteria"/>
</dbReference>
<gene>
    <name evidence="12" type="ordered locus">NAMH_0885</name>
</gene>
<dbReference type="STRING" id="598659.NAMH_0885"/>
<proteinExistence type="predicted"/>
<protein>
    <recommendedName>
        <fullName evidence="2">histidine kinase</fullName>
        <ecNumber evidence="2">2.7.13.3</ecNumber>
    </recommendedName>
</protein>
<evidence type="ECO:0000256" key="5">
    <source>
        <dbReference type="ARBA" id="ARBA00022741"/>
    </source>
</evidence>
<dbReference type="InterPro" id="IPR004358">
    <property type="entry name" value="Sig_transdc_His_kin-like_C"/>
</dbReference>
<evidence type="ECO:0000313" key="13">
    <source>
        <dbReference type="Proteomes" id="UP000000448"/>
    </source>
</evidence>
<dbReference type="SUPFAM" id="SSF55874">
    <property type="entry name" value="ATPase domain of HSP90 chaperone/DNA topoisomerase II/histidine kinase"/>
    <property type="match status" value="1"/>
</dbReference>
<dbReference type="CDD" id="cd00082">
    <property type="entry name" value="HisKA"/>
    <property type="match status" value="1"/>
</dbReference>
<dbReference type="GO" id="GO:0005524">
    <property type="term" value="F:ATP binding"/>
    <property type="evidence" value="ECO:0007669"/>
    <property type="project" value="UniProtKB-KW"/>
</dbReference>
<keyword evidence="10" id="KW-0472">Membrane</keyword>
<dbReference type="InterPro" id="IPR036890">
    <property type="entry name" value="HATPase_C_sf"/>
</dbReference>
<dbReference type="InterPro" id="IPR003594">
    <property type="entry name" value="HATPase_dom"/>
</dbReference>
<dbReference type="InterPro" id="IPR036097">
    <property type="entry name" value="HisK_dim/P_sf"/>
</dbReference>
<dbReference type="SUPFAM" id="SSF47384">
    <property type="entry name" value="Homodimeric domain of signal transducing histidine kinase"/>
    <property type="match status" value="1"/>
</dbReference>
<dbReference type="PANTHER" id="PTHR43065:SF46">
    <property type="entry name" value="C4-DICARBOXYLATE TRANSPORT SENSOR PROTEIN DCTB"/>
    <property type="match status" value="1"/>
</dbReference>
<keyword evidence="4" id="KW-0808">Transferase</keyword>
<dbReference type="Pfam" id="PF02518">
    <property type="entry name" value="HATPase_c"/>
    <property type="match status" value="1"/>
</dbReference>
<dbReference type="EMBL" id="CP001279">
    <property type="protein sequence ID" value="ACM92308.1"/>
    <property type="molecule type" value="Genomic_DNA"/>
</dbReference>
<dbReference type="HOGENOM" id="CLU_000445_89_20_7"/>
<dbReference type="PROSITE" id="PS50109">
    <property type="entry name" value="HIS_KIN"/>
    <property type="match status" value="1"/>
</dbReference>
<evidence type="ECO:0000256" key="8">
    <source>
        <dbReference type="ARBA" id="ARBA00023012"/>
    </source>
</evidence>
<dbReference type="Proteomes" id="UP000000448">
    <property type="component" value="Chromosome"/>
</dbReference>
<keyword evidence="8" id="KW-0902">Two-component regulatory system</keyword>
<organism evidence="12 13">
    <name type="scientific">Nautilia profundicola (strain ATCC BAA-1463 / DSM 18972 / AmH)</name>
    <dbReference type="NCBI Taxonomy" id="598659"/>
    <lineage>
        <taxon>Bacteria</taxon>
        <taxon>Pseudomonadati</taxon>
        <taxon>Campylobacterota</taxon>
        <taxon>Epsilonproteobacteria</taxon>
        <taxon>Nautiliales</taxon>
        <taxon>Nautiliaceae</taxon>
        <taxon>Nautilia</taxon>
    </lineage>
</organism>
<evidence type="ECO:0000256" key="4">
    <source>
        <dbReference type="ARBA" id="ARBA00022679"/>
    </source>
</evidence>
<dbReference type="Gene3D" id="3.30.565.10">
    <property type="entry name" value="Histidine kinase-like ATPase, C-terminal domain"/>
    <property type="match status" value="1"/>
</dbReference>
<evidence type="ECO:0000313" key="12">
    <source>
        <dbReference type="EMBL" id="ACM92308.1"/>
    </source>
</evidence>
<dbReference type="eggNOG" id="COG2984">
    <property type="taxonomic scope" value="Bacteria"/>
</dbReference>
<evidence type="ECO:0000256" key="2">
    <source>
        <dbReference type="ARBA" id="ARBA00012438"/>
    </source>
</evidence>
<dbReference type="AlphaFoldDB" id="B9L9I0"/>
<keyword evidence="13" id="KW-1185">Reference proteome</keyword>
<comment type="catalytic activity">
    <reaction evidence="1">
        <text>ATP + protein L-histidine = ADP + protein N-phospho-L-histidine.</text>
        <dbReference type="EC" id="2.7.13.3"/>
    </reaction>
</comment>
<dbReference type="InterPro" id="IPR003661">
    <property type="entry name" value="HisK_dim/P_dom"/>
</dbReference>
<dbReference type="KEGG" id="nam:NAMH_0885"/>
<keyword evidence="10" id="KW-1133">Transmembrane helix</keyword>
<evidence type="ECO:0000256" key="9">
    <source>
        <dbReference type="SAM" id="Coils"/>
    </source>
</evidence>
<dbReference type="PANTHER" id="PTHR43065">
    <property type="entry name" value="SENSOR HISTIDINE KINASE"/>
    <property type="match status" value="1"/>
</dbReference>
<dbReference type="EC" id="2.7.13.3" evidence="2"/>
<reference evidence="12 13" key="1">
    <citation type="journal article" date="2009" name="PLoS Genet.">
        <title>Adaptations to submarine hydrothermal environments exemplified by the genome of Nautilia profundicola.</title>
        <authorList>
            <person name="Campbell B.J."/>
            <person name="Smith J.L."/>
            <person name="Hanson T.E."/>
            <person name="Klotz M.G."/>
            <person name="Stein L.Y."/>
            <person name="Lee C.K."/>
            <person name="Wu D."/>
            <person name="Robinson J.M."/>
            <person name="Khouri H.M."/>
            <person name="Eisen J.A."/>
            <person name="Cary S.C."/>
        </authorList>
    </citation>
    <scope>NUCLEOTIDE SEQUENCE [LARGE SCALE GENOMIC DNA]</scope>
    <source>
        <strain evidence="13">ATCC BAA-1463 / DSM 18972 / AmH</strain>
    </source>
</reference>
<dbReference type="OrthoDB" id="5337335at2"/>
<dbReference type="Gene3D" id="3.40.50.2300">
    <property type="match status" value="2"/>
</dbReference>
<feature type="domain" description="Histidine kinase" evidence="11">
    <location>
        <begin position="408"/>
        <end position="616"/>
    </location>
</feature>
<dbReference type="RefSeq" id="WP_012663680.1">
    <property type="nucleotide sequence ID" value="NC_012115.1"/>
</dbReference>
<keyword evidence="3" id="KW-0597">Phosphoprotein</keyword>
<keyword evidence="9" id="KW-0175">Coiled coil</keyword>
<keyword evidence="10" id="KW-0812">Transmembrane</keyword>
<feature type="coiled-coil region" evidence="9">
    <location>
        <begin position="354"/>
        <end position="392"/>
    </location>
</feature>
<name>B9L9I0_NAUPA</name>
<dbReference type="SMART" id="SM00387">
    <property type="entry name" value="HATPase_c"/>
    <property type="match status" value="1"/>
</dbReference>
<evidence type="ECO:0000256" key="6">
    <source>
        <dbReference type="ARBA" id="ARBA00022777"/>
    </source>
</evidence>
<keyword evidence="7" id="KW-0067">ATP-binding</keyword>
<evidence type="ECO:0000256" key="10">
    <source>
        <dbReference type="SAM" id="Phobius"/>
    </source>
</evidence>
<accession>B9L9I0</accession>
<dbReference type="SMART" id="SM00388">
    <property type="entry name" value="HisKA"/>
    <property type="match status" value="1"/>
</dbReference>